<keyword evidence="3" id="KW-1185">Reference proteome</keyword>
<evidence type="ECO:0008006" key="4">
    <source>
        <dbReference type="Google" id="ProtNLM"/>
    </source>
</evidence>
<dbReference type="Gene3D" id="3.30.200.20">
    <property type="entry name" value="Phosphorylase Kinase, domain 1"/>
    <property type="match status" value="1"/>
</dbReference>
<dbReference type="InterPro" id="IPR011009">
    <property type="entry name" value="Kinase-like_dom_sf"/>
</dbReference>
<proteinExistence type="predicted"/>
<dbReference type="EMBL" id="JAGKQM010000011">
    <property type="protein sequence ID" value="KAH0904847.1"/>
    <property type="molecule type" value="Genomic_DNA"/>
</dbReference>
<sequence>MSSHFTVNWHCIGKPMWSSNHDASGPHLLCSHETHGSLNPHSTAILESSEAEGGGFKGDNKGQQVAVKVILKEKMKTAIAIEDVSREVKILRALSGHDDLLYFYDAY</sequence>
<dbReference type="EMBL" id="JAGKQM010000011">
    <property type="protein sequence ID" value="KAH0904852.1"/>
    <property type="molecule type" value="Genomic_DNA"/>
</dbReference>
<name>A0ABQ8BK51_BRANA</name>
<evidence type="ECO:0000313" key="2">
    <source>
        <dbReference type="EMBL" id="KAH0904852.1"/>
    </source>
</evidence>
<dbReference type="Proteomes" id="UP000824890">
    <property type="component" value="Unassembled WGS sequence"/>
</dbReference>
<reference evidence="2 3" key="1">
    <citation type="submission" date="2021-05" db="EMBL/GenBank/DDBJ databases">
        <title>Genome Assembly of Synthetic Allotetraploid Brassica napus Reveals Homoeologous Exchanges between Subgenomes.</title>
        <authorList>
            <person name="Davis J.T."/>
        </authorList>
    </citation>
    <scope>NUCLEOTIDE SEQUENCE [LARGE SCALE GENOMIC DNA]</scope>
    <source>
        <strain evidence="3">cv. Da-Ae</strain>
        <tissue evidence="2">Seedling</tissue>
    </source>
</reference>
<accession>A0ABQ8BK51</accession>
<comment type="caution">
    <text evidence="2">The sequence shown here is derived from an EMBL/GenBank/DDBJ whole genome shotgun (WGS) entry which is preliminary data.</text>
</comment>
<dbReference type="SUPFAM" id="SSF56112">
    <property type="entry name" value="Protein kinase-like (PK-like)"/>
    <property type="match status" value="1"/>
</dbReference>
<evidence type="ECO:0000313" key="3">
    <source>
        <dbReference type="Proteomes" id="UP000824890"/>
    </source>
</evidence>
<evidence type="ECO:0000313" key="1">
    <source>
        <dbReference type="EMBL" id="KAH0904847.1"/>
    </source>
</evidence>
<gene>
    <name evidence="1" type="ORF">HID58_044350</name>
    <name evidence="2" type="ORF">HID58_044355</name>
</gene>
<organism evidence="2 3">
    <name type="scientific">Brassica napus</name>
    <name type="common">Rape</name>
    <dbReference type="NCBI Taxonomy" id="3708"/>
    <lineage>
        <taxon>Eukaryota</taxon>
        <taxon>Viridiplantae</taxon>
        <taxon>Streptophyta</taxon>
        <taxon>Embryophyta</taxon>
        <taxon>Tracheophyta</taxon>
        <taxon>Spermatophyta</taxon>
        <taxon>Magnoliopsida</taxon>
        <taxon>eudicotyledons</taxon>
        <taxon>Gunneridae</taxon>
        <taxon>Pentapetalae</taxon>
        <taxon>rosids</taxon>
        <taxon>malvids</taxon>
        <taxon>Brassicales</taxon>
        <taxon>Brassicaceae</taxon>
        <taxon>Brassiceae</taxon>
        <taxon>Brassica</taxon>
    </lineage>
</organism>
<protein>
    <recommendedName>
        <fullName evidence="4">Protein kinase domain-containing protein</fullName>
    </recommendedName>
</protein>